<protein>
    <recommendedName>
        <fullName evidence="2">BZIP domain-containing protein</fullName>
    </recommendedName>
</protein>
<dbReference type="InterPro" id="IPR004827">
    <property type="entry name" value="bZIP"/>
</dbReference>
<dbReference type="GO" id="GO:0003700">
    <property type="term" value="F:DNA-binding transcription factor activity"/>
    <property type="evidence" value="ECO:0007669"/>
    <property type="project" value="InterPro"/>
</dbReference>
<evidence type="ECO:0000256" key="1">
    <source>
        <dbReference type="SAM" id="MobiDB-lite"/>
    </source>
</evidence>
<dbReference type="AlphaFoldDB" id="A0A1L9P9F9"/>
<feature type="compositionally biased region" description="Basic residues" evidence="1">
    <location>
        <begin position="10"/>
        <end position="19"/>
    </location>
</feature>
<dbReference type="OrthoDB" id="2247093at2759"/>
<feature type="region of interest" description="Disordered" evidence="1">
    <location>
        <begin position="480"/>
        <end position="580"/>
    </location>
</feature>
<dbReference type="VEuPathDB" id="FungiDB:ASPVEDRAFT_124141"/>
<feature type="region of interest" description="Disordered" evidence="1">
    <location>
        <begin position="1"/>
        <end position="437"/>
    </location>
</feature>
<feature type="compositionally biased region" description="Basic and acidic residues" evidence="1">
    <location>
        <begin position="167"/>
        <end position="177"/>
    </location>
</feature>
<name>A0A1L9P9F9_ASPVE</name>
<feature type="compositionally biased region" description="Low complexity" evidence="1">
    <location>
        <begin position="301"/>
        <end position="318"/>
    </location>
</feature>
<proteinExistence type="predicted"/>
<feature type="compositionally biased region" description="Low complexity" evidence="1">
    <location>
        <begin position="178"/>
        <end position="192"/>
    </location>
</feature>
<dbReference type="GeneID" id="63721664"/>
<accession>A0A1L9P9F9</accession>
<keyword evidence="4" id="KW-1185">Reference proteome</keyword>
<organism evidence="3 4">
    <name type="scientific">Aspergillus versicolor CBS 583.65</name>
    <dbReference type="NCBI Taxonomy" id="1036611"/>
    <lineage>
        <taxon>Eukaryota</taxon>
        <taxon>Fungi</taxon>
        <taxon>Dikarya</taxon>
        <taxon>Ascomycota</taxon>
        <taxon>Pezizomycotina</taxon>
        <taxon>Eurotiomycetes</taxon>
        <taxon>Eurotiomycetidae</taxon>
        <taxon>Eurotiales</taxon>
        <taxon>Aspergillaceae</taxon>
        <taxon>Aspergillus</taxon>
        <taxon>Aspergillus subgen. Nidulantes</taxon>
    </lineage>
</organism>
<feature type="compositionally biased region" description="Basic and acidic residues" evidence="1">
    <location>
        <begin position="404"/>
        <end position="415"/>
    </location>
</feature>
<evidence type="ECO:0000313" key="3">
    <source>
        <dbReference type="EMBL" id="OJI98128.1"/>
    </source>
</evidence>
<dbReference type="STRING" id="1036611.A0A1L9P9F9"/>
<evidence type="ECO:0000313" key="4">
    <source>
        <dbReference type="Proteomes" id="UP000184073"/>
    </source>
</evidence>
<reference evidence="4" key="1">
    <citation type="journal article" date="2017" name="Genome Biol.">
        <title>Comparative genomics reveals high biological diversity and specific adaptations in the industrially and medically important fungal genus Aspergillus.</title>
        <authorList>
            <person name="de Vries R.P."/>
            <person name="Riley R."/>
            <person name="Wiebenga A."/>
            <person name="Aguilar-Osorio G."/>
            <person name="Amillis S."/>
            <person name="Uchima C.A."/>
            <person name="Anderluh G."/>
            <person name="Asadollahi M."/>
            <person name="Askin M."/>
            <person name="Barry K."/>
            <person name="Battaglia E."/>
            <person name="Bayram O."/>
            <person name="Benocci T."/>
            <person name="Braus-Stromeyer S.A."/>
            <person name="Caldana C."/>
            <person name="Canovas D."/>
            <person name="Cerqueira G.C."/>
            <person name="Chen F."/>
            <person name="Chen W."/>
            <person name="Choi C."/>
            <person name="Clum A."/>
            <person name="Dos Santos R.A."/>
            <person name="Damasio A.R."/>
            <person name="Diallinas G."/>
            <person name="Emri T."/>
            <person name="Fekete E."/>
            <person name="Flipphi M."/>
            <person name="Freyberg S."/>
            <person name="Gallo A."/>
            <person name="Gournas C."/>
            <person name="Habgood R."/>
            <person name="Hainaut M."/>
            <person name="Harispe M.L."/>
            <person name="Henrissat B."/>
            <person name="Hilden K.S."/>
            <person name="Hope R."/>
            <person name="Hossain A."/>
            <person name="Karabika E."/>
            <person name="Karaffa L."/>
            <person name="Karanyi Z."/>
            <person name="Krasevec N."/>
            <person name="Kuo A."/>
            <person name="Kusch H."/>
            <person name="LaButti K."/>
            <person name="Lagendijk E.L."/>
            <person name="Lapidus A."/>
            <person name="Levasseur A."/>
            <person name="Lindquist E."/>
            <person name="Lipzen A."/>
            <person name="Logrieco A.F."/>
            <person name="MacCabe A."/>
            <person name="Maekelae M.R."/>
            <person name="Malavazi I."/>
            <person name="Melin P."/>
            <person name="Meyer V."/>
            <person name="Mielnichuk N."/>
            <person name="Miskei M."/>
            <person name="Molnar A.P."/>
            <person name="Mule G."/>
            <person name="Ngan C.Y."/>
            <person name="Orejas M."/>
            <person name="Orosz E."/>
            <person name="Ouedraogo J.P."/>
            <person name="Overkamp K.M."/>
            <person name="Park H.-S."/>
            <person name="Perrone G."/>
            <person name="Piumi F."/>
            <person name="Punt P.J."/>
            <person name="Ram A.F."/>
            <person name="Ramon A."/>
            <person name="Rauscher S."/>
            <person name="Record E."/>
            <person name="Riano-Pachon D.M."/>
            <person name="Robert V."/>
            <person name="Roehrig J."/>
            <person name="Ruller R."/>
            <person name="Salamov A."/>
            <person name="Salih N.S."/>
            <person name="Samson R.A."/>
            <person name="Sandor E."/>
            <person name="Sanguinetti M."/>
            <person name="Schuetze T."/>
            <person name="Sepcic K."/>
            <person name="Shelest E."/>
            <person name="Sherlock G."/>
            <person name="Sophianopoulou V."/>
            <person name="Squina F.M."/>
            <person name="Sun H."/>
            <person name="Susca A."/>
            <person name="Todd R.B."/>
            <person name="Tsang A."/>
            <person name="Unkles S.E."/>
            <person name="van de Wiele N."/>
            <person name="van Rossen-Uffink D."/>
            <person name="Oliveira J.V."/>
            <person name="Vesth T.C."/>
            <person name="Visser J."/>
            <person name="Yu J.-H."/>
            <person name="Zhou M."/>
            <person name="Andersen M.R."/>
            <person name="Archer D.B."/>
            <person name="Baker S.E."/>
            <person name="Benoit I."/>
            <person name="Brakhage A.A."/>
            <person name="Braus G.H."/>
            <person name="Fischer R."/>
            <person name="Frisvad J.C."/>
            <person name="Goldman G.H."/>
            <person name="Houbraken J."/>
            <person name="Oakley B."/>
            <person name="Pocsi I."/>
            <person name="Scazzocchio C."/>
            <person name="Seiboth B."/>
            <person name="vanKuyk P.A."/>
            <person name="Wortman J."/>
            <person name="Dyer P.S."/>
            <person name="Grigoriev I.V."/>
        </authorList>
    </citation>
    <scope>NUCLEOTIDE SEQUENCE [LARGE SCALE GENOMIC DNA]</scope>
    <source>
        <strain evidence="4">CBS 583.65</strain>
    </source>
</reference>
<dbReference type="Proteomes" id="UP000184073">
    <property type="component" value="Unassembled WGS sequence"/>
</dbReference>
<sequence>VLTAPQYSHSHSHPVHSRQYHSLSDYHLARSATGSLSRPPLHESSSALPEREGVPSCPGRSLQHSTESNAEEHMSNIPPVSGPSPTDARLRGNPGSLERKRRHVDEDILSSATERREFARSRPLSWHPSTPVEPPLGSSQHRSIGVNSILNHPATEGPGGRTASVDGGREGLEEQMHSDSTPSHSRFSSSSSAVHLPSPSMHTAKPAVLSPPGVRNHQGMAPISPSARIVGATGYFTPKTGGPGHSPLAQQLPGLQSVAPGSPLPVETSSGHPPPGSGLYHHHQSSAPSTSAFATHRGSMSHTPTPSSKESSPTTPVSMFNQLGRSSPALSAAPPPQSAPTYMTSAPYATADPVSRQPASLTGQSRSGGTETPGVGGAQNQSSTLRPGMIPCFVDMKSGSSSQAEKRKANSDASRRFRNRKRNEMQMEQKITSQQDEIRKQAETIQKQVEELQVLMEQREFYRSERDYFREQASHFVQIPARSASPQLLRPKAEAPGPEREAQAWTGSDGPLKVEEATPDLSSHQRAAGPIGPAPSVTPLPGTMPGGRWSAPSPHSSAQTADERQARPMPPIPGAWNRTA</sequence>
<feature type="compositionally biased region" description="Basic and acidic residues" evidence="1">
    <location>
        <begin position="491"/>
        <end position="502"/>
    </location>
</feature>
<dbReference type="EMBL" id="KV878126">
    <property type="protein sequence ID" value="OJI98128.1"/>
    <property type="molecule type" value="Genomic_DNA"/>
</dbReference>
<feature type="compositionally biased region" description="Polar residues" evidence="1">
    <location>
        <begin position="357"/>
        <end position="370"/>
    </location>
</feature>
<evidence type="ECO:0000259" key="2">
    <source>
        <dbReference type="PROSITE" id="PS00036"/>
    </source>
</evidence>
<gene>
    <name evidence="3" type="ORF">ASPVEDRAFT_124141</name>
</gene>
<dbReference type="PROSITE" id="PS00036">
    <property type="entry name" value="BZIP_BASIC"/>
    <property type="match status" value="1"/>
</dbReference>
<feature type="domain" description="BZIP" evidence="2">
    <location>
        <begin position="406"/>
        <end position="420"/>
    </location>
</feature>
<feature type="compositionally biased region" description="Polar residues" evidence="1">
    <location>
        <begin position="137"/>
        <end position="150"/>
    </location>
</feature>
<dbReference type="RefSeq" id="XP_040663891.1">
    <property type="nucleotide sequence ID" value="XM_040806153.1"/>
</dbReference>
<feature type="non-terminal residue" evidence="3">
    <location>
        <position position="1"/>
    </location>
</feature>